<dbReference type="GO" id="GO:0005829">
    <property type="term" value="C:cytosol"/>
    <property type="evidence" value="ECO:0007669"/>
    <property type="project" value="TreeGrafter"/>
</dbReference>
<comment type="cofactor">
    <cofactor evidence="1 8 9">
        <name>pyridoxal 5'-phosphate</name>
        <dbReference type="ChEBI" id="CHEBI:597326"/>
    </cofactor>
</comment>
<accession>A0A6N9SI12</accession>
<dbReference type="PANTHER" id="PTHR43321">
    <property type="entry name" value="GLUTAMATE DECARBOXYLASE"/>
    <property type="match status" value="1"/>
</dbReference>
<dbReference type="InterPro" id="IPR002129">
    <property type="entry name" value="PyrdxlP-dep_de-COase"/>
</dbReference>
<evidence type="ECO:0000256" key="6">
    <source>
        <dbReference type="ARBA" id="ARBA00024984"/>
    </source>
</evidence>
<dbReference type="InterPro" id="IPR015424">
    <property type="entry name" value="PyrdxlP-dep_Trfase"/>
</dbReference>
<dbReference type="RefSeq" id="WP_229023594.1">
    <property type="nucleotide sequence ID" value="NZ_BAAFKH010000080.1"/>
</dbReference>
<evidence type="ECO:0000256" key="8">
    <source>
        <dbReference type="PIRSR" id="PIRSR602129-50"/>
    </source>
</evidence>
<evidence type="ECO:0000256" key="7">
    <source>
        <dbReference type="ARBA" id="ARBA00048868"/>
    </source>
</evidence>
<dbReference type="EMBL" id="VLTB01000724">
    <property type="protein sequence ID" value="NDR95817.1"/>
    <property type="molecule type" value="Genomic_DNA"/>
</dbReference>
<dbReference type="EC" id="4.1.1.15" evidence="3"/>
<proteinExistence type="inferred from homology"/>
<dbReference type="PANTHER" id="PTHR43321:SF3">
    <property type="entry name" value="GLUTAMATE DECARBOXYLASE"/>
    <property type="match status" value="1"/>
</dbReference>
<gene>
    <name evidence="10" type="ORF">FPI65_32625</name>
</gene>
<feature type="modified residue" description="N6-(pyridoxal phosphate)lysine" evidence="8">
    <location>
        <position position="75"/>
    </location>
</feature>
<evidence type="ECO:0000256" key="1">
    <source>
        <dbReference type="ARBA" id="ARBA00001933"/>
    </source>
</evidence>
<keyword evidence="4 8" id="KW-0663">Pyridoxal phosphate</keyword>
<dbReference type="Pfam" id="PF00282">
    <property type="entry name" value="Pyridoxal_deC"/>
    <property type="match status" value="1"/>
</dbReference>
<comment type="caution">
    <text evidence="10">The sequence shown here is derived from an EMBL/GenBank/DDBJ whole genome shotgun (WGS) entry which is preliminary data.</text>
</comment>
<feature type="non-terminal residue" evidence="10">
    <location>
        <position position="139"/>
    </location>
</feature>
<dbReference type="AlphaFoldDB" id="A0A6N9SI12"/>
<dbReference type="InterPro" id="IPR010107">
    <property type="entry name" value="Glutamate_decarboxylase"/>
</dbReference>
<evidence type="ECO:0000256" key="2">
    <source>
        <dbReference type="ARBA" id="ARBA00009533"/>
    </source>
</evidence>
<protein>
    <recommendedName>
        <fullName evidence="3">glutamate decarboxylase</fullName>
        <ecNumber evidence="3">4.1.1.15</ecNumber>
    </recommendedName>
</protein>
<dbReference type="InterPro" id="IPR021115">
    <property type="entry name" value="Pyridoxal-P_BS"/>
</dbReference>
<dbReference type="Gene3D" id="3.40.640.10">
    <property type="entry name" value="Type I PLP-dependent aspartate aminotransferase-like (Major domain)"/>
    <property type="match status" value="1"/>
</dbReference>
<dbReference type="PROSITE" id="PS00392">
    <property type="entry name" value="DDC_GAD_HDC_YDC"/>
    <property type="match status" value="1"/>
</dbReference>
<reference evidence="10 11" key="1">
    <citation type="journal article" date="2020" name="Int. J. Nanomedicine">
        <title>Consequences Of Long-Term Bacteria's Exposure To Silver Nanoformulations With Different PhysicoChemical Properties.</title>
        <authorList>
            <person name="Kedziora A."/>
            <person name="Wernecki M."/>
            <person name="Korzekwa K."/>
            <person name="Speruda M."/>
            <person name="Gerasymchuk Y."/>
            <person name="Lukowiak A."/>
            <person name="Bugla-Ploskonska G."/>
        </authorList>
    </citation>
    <scope>NUCLEOTIDE SEQUENCE [LARGE SCALE GENOMIC DNA]</scope>
    <source>
        <strain evidence="10 11">ATCC 11230</strain>
    </source>
</reference>
<evidence type="ECO:0000256" key="5">
    <source>
        <dbReference type="ARBA" id="ARBA00023239"/>
    </source>
</evidence>
<evidence type="ECO:0000256" key="9">
    <source>
        <dbReference type="RuleBase" id="RU000382"/>
    </source>
</evidence>
<comment type="similarity">
    <text evidence="2 9">Belongs to the group II decarboxylase family.</text>
</comment>
<name>A0A6N9SI12_ECOLX</name>
<dbReference type="Proteomes" id="UP000471490">
    <property type="component" value="Unassembled WGS sequence"/>
</dbReference>
<evidence type="ECO:0000313" key="10">
    <source>
        <dbReference type="EMBL" id="NDR95817.1"/>
    </source>
</evidence>
<dbReference type="SUPFAM" id="SSF53383">
    <property type="entry name" value="PLP-dependent transferases"/>
    <property type="match status" value="1"/>
</dbReference>
<organism evidence="10 11">
    <name type="scientific">Escherichia coli</name>
    <dbReference type="NCBI Taxonomy" id="562"/>
    <lineage>
        <taxon>Bacteria</taxon>
        <taxon>Pseudomonadati</taxon>
        <taxon>Pseudomonadota</taxon>
        <taxon>Gammaproteobacteria</taxon>
        <taxon>Enterobacterales</taxon>
        <taxon>Enterobacteriaceae</taxon>
        <taxon>Escherichia</taxon>
    </lineage>
</organism>
<dbReference type="GO" id="GO:0030170">
    <property type="term" value="F:pyridoxal phosphate binding"/>
    <property type="evidence" value="ECO:0007669"/>
    <property type="project" value="InterPro"/>
</dbReference>
<comment type="catalytic activity">
    <reaction evidence="7">
        <text>L-glutamate + H(+) = 4-aminobutanoate + CO2</text>
        <dbReference type="Rhea" id="RHEA:17785"/>
        <dbReference type="ChEBI" id="CHEBI:15378"/>
        <dbReference type="ChEBI" id="CHEBI:16526"/>
        <dbReference type="ChEBI" id="CHEBI:29985"/>
        <dbReference type="ChEBI" id="CHEBI:59888"/>
        <dbReference type="EC" id="4.1.1.15"/>
    </reaction>
</comment>
<sequence>TIGVVPTFGVTYTGNYEFPQPLHDALDKFQADTGIDIDMHIDAASGGFLAPFVAPDIVWDFRLPRVKSISASGHKFGLAPLGCGWVIWRDEEALPQELVFNVDYLGGQIGTFAINFSRPAGQVIAQYYEFLRLGREGYT</sequence>
<evidence type="ECO:0000256" key="4">
    <source>
        <dbReference type="ARBA" id="ARBA00022898"/>
    </source>
</evidence>
<dbReference type="GO" id="GO:0004351">
    <property type="term" value="F:glutamate decarboxylase activity"/>
    <property type="evidence" value="ECO:0007669"/>
    <property type="project" value="UniProtKB-EC"/>
</dbReference>
<dbReference type="InterPro" id="IPR015421">
    <property type="entry name" value="PyrdxlP-dep_Trfase_major"/>
</dbReference>
<comment type="function">
    <text evidence="6">Converts glutamate to gamma-aminobutyrate (GABA), consuming one intracellular proton in the reaction. The gad system helps to maintain a near-neutral intracellular pH when cells are exposed to extremely acidic conditions. The ability to survive transit through the acidic conditions of the stomach is essential for successful colonization of the mammalian host by commensal and pathogenic bacteria.</text>
</comment>
<dbReference type="GO" id="GO:0006538">
    <property type="term" value="P:L-glutamate catabolic process"/>
    <property type="evidence" value="ECO:0007669"/>
    <property type="project" value="TreeGrafter"/>
</dbReference>
<feature type="non-terminal residue" evidence="10">
    <location>
        <position position="1"/>
    </location>
</feature>
<evidence type="ECO:0000256" key="3">
    <source>
        <dbReference type="ARBA" id="ARBA00012421"/>
    </source>
</evidence>
<keyword evidence="5 9" id="KW-0456">Lyase</keyword>
<evidence type="ECO:0000313" key="11">
    <source>
        <dbReference type="Proteomes" id="UP000471490"/>
    </source>
</evidence>